<dbReference type="GO" id="GO:0005634">
    <property type="term" value="C:nucleus"/>
    <property type="evidence" value="ECO:0007669"/>
    <property type="project" value="UniProtKB-SubCell"/>
</dbReference>
<dbReference type="Gene3D" id="1.10.565.10">
    <property type="entry name" value="Retinoid X Receptor"/>
    <property type="match status" value="1"/>
</dbReference>
<evidence type="ECO:0000256" key="5">
    <source>
        <dbReference type="ARBA" id="ARBA00022833"/>
    </source>
</evidence>
<sequence length="591" mass="66133">MNHRTTVVIDSESDNEESNGNSSQSSSTSNNICRICGAENAAIHYGAVSCVGCKGFFRRALLKADQLECAADGDCPVSRSQKIQCRSCRFNKCLREGMKPAFVRPNRDIPPKPRKPPSTIRCEMKEHGKTLKTRDEWIKKITVDMRTILMTLLNFETKIMKGDTNLHASKIYPLKGIDKLRDIIENPDCLKGRRTEMRYEPYRMADNDELCAIAYRRLIAAVDWVESICTLLGKNVGIDDKIALVKNAFIPLTIFNFCSRTAEVTKDPDVLCLCNFAYVPRNISKLYSETYHLGNGLVTRALDELVAVYRDYGIQEEEIVCINALLCLDPLAKDISESLFEKIMAVRAKITDCLYSIVKEVRLSPTPNVCYGHLLLSLATVSELASAMGENIQLAQTFSIQGEIPLLTDLFGCFTVDPIFKELDDPNRIAVENLTIGIIRETATQTNRIPPPRARLKRHATVDDDEGSTNNFRLLHPPNKFCLTEIFDDLQNNSEERAIESLAYDASTISARAPIIPSNSAPYYQGPGPSTSTQLPAGPLLNINPPPNYPPLNAGYTPNINYTELYHSNCQQYFPVHNPYANLGYPQKNQS</sequence>
<dbReference type="SUPFAM" id="SSF48508">
    <property type="entry name" value="Nuclear receptor ligand-binding domain"/>
    <property type="match status" value="1"/>
</dbReference>
<keyword evidence="3 12" id="KW-0479">Metal-binding</keyword>
<keyword evidence="9 12" id="KW-0675">Receptor</keyword>
<dbReference type="GO" id="GO:0008270">
    <property type="term" value="F:zinc ion binding"/>
    <property type="evidence" value="ECO:0007669"/>
    <property type="project" value="UniProtKB-KW"/>
</dbReference>
<dbReference type="InterPro" id="IPR000536">
    <property type="entry name" value="Nucl_hrmn_rcpt_lig-bd"/>
</dbReference>
<comment type="caution">
    <text evidence="16">The sequence shown here is derived from an EMBL/GenBank/DDBJ whole genome shotgun (WGS) entry which is preliminary data.</text>
</comment>
<protein>
    <recommendedName>
        <fullName evidence="18">Nuclear receptor domain-containing protein</fullName>
    </recommendedName>
</protein>
<dbReference type="InterPro" id="IPR035500">
    <property type="entry name" value="NHR-like_dom_sf"/>
</dbReference>
<dbReference type="Proteomes" id="UP000494206">
    <property type="component" value="Unassembled WGS sequence"/>
</dbReference>
<dbReference type="PRINTS" id="PR00047">
    <property type="entry name" value="STROIDFINGER"/>
</dbReference>
<evidence type="ECO:0000256" key="6">
    <source>
        <dbReference type="ARBA" id="ARBA00023015"/>
    </source>
</evidence>
<dbReference type="PROSITE" id="PS00031">
    <property type="entry name" value="NUCLEAR_REC_DBD_1"/>
    <property type="match status" value="1"/>
</dbReference>
<comment type="subcellular location">
    <subcellularLocation>
        <location evidence="1 12">Nucleus</location>
    </subcellularLocation>
</comment>
<dbReference type="AlphaFoldDB" id="A0A8S1F5E4"/>
<evidence type="ECO:0000256" key="8">
    <source>
        <dbReference type="ARBA" id="ARBA00023163"/>
    </source>
</evidence>
<proteinExistence type="inferred from homology"/>
<keyword evidence="8 12" id="KW-0804">Transcription</keyword>
<keyword evidence="6 12" id="KW-0805">Transcription regulation</keyword>
<evidence type="ECO:0000259" key="15">
    <source>
        <dbReference type="PROSITE" id="PS51843"/>
    </source>
</evidence>
<gene>
    <name evidence="16" type="ORF">CBOVIS_LOCUS8099</name>
</gene>
<dbReference type="SUPFAM" id="SSF57716">
    <property type="entry name" value="Glucocorticoid receptor-like (DNA-binding domain)"/>
    <property type="match status" value="1"/>
</dbReference>
<keyword evidence="17" id="KW-1185">Reference proteome</keyword>
<keyword evidence="7 12" id="KW-0238">DNA-binding</keyword>
<evidence type="ECO:0000256" key="11">
    <source>
        <dbReference type="ARBA" id="ARBA00037512"/>
    </source>
</evidence>
<dbReference type="OrthoDB" id="5838084at2759"/>
<accession>A0A8S1F5E4</accession>
<dbReference type="PROSITE" id="PS51843">
    <property type="entry name" value="NR_LBD"/>
    <property type="match status" value="1"/>
</dbReference>
<evidence type="ECO:0000259" key="14">
    <source>
        <dbReference type="PROSITE" id="PS51030"/>
    </source>
</evidence>
<dbReference type="PROSITE" id="PS51030">
    <property type="entry name" value="NUCLEAR_REC_DBD_2"/>
    <property type="match status" value="1"/>
</dbReference>
<dbReference type="GO" id="GO:0003700">
    <property type="term" value="F:DNA-binding transcription factor activity"/>
    <property type="evidence" value="ECO:0007669"/>
    <property type="project" value="InterPro"/>
</dbReference>
<dbReference type="GO" id="GO:0000978">
    <property type="term" value="F:RNA polymerase II cis-regulatory region sequence-specific DNA binding"/>
    <property type="evidence" value="ECO:0007669"/>
    <property type="project" value="InterPro"/>
</dbReference>
<keyword evidence="4 12" id="KW-0863">Zinc-finger</keyword>
<dbReference type="SMART" id="SM00399">
    <property type="entry name" value="ZnF_C4"/>
    <property type="match status" value="1"/>
</dbReference>
<feature type="region of interest" description="Disordered" evidence="13">
    <location>
        <begin position="1"/>
        <end position="29"/>
    </location>
</feature>
<dbReference type="InterPro" id="IPR013088">
    <property type="entry name" value="Znf_NHR/GATA"/>
</dbReference>
<dbReference type="SMART" id="SM00430">
    <property type="entry name" value="HOLI"/>
    <property type="match status" value="1"/>
</dbReference>
<dbReference type="InterPro" id="IPR001628">
    <property type="entry name" value="Znf_hrmn_rcpt"/>
</dbReference>
<evidence type="ECO:0000256" key="4">
    <source>
        <dbReference type="ARBA" id="ARBA00022771"/>
    </source>
</evidence>
<evidence type="ECO:0000256" key="1">
    <source>
        <dbReference type="ARBA" id="ARBA00004123"/>
    </source>
</evidence>
<evidence type="ECO:0000256" key="10">
    <source>
        <dbReference type="ARBA" id="ARBA00023242"/>
    </source>
</evidence>
<evidence type="ECO:0000256" key="7">
    <source>
        <dbReference type="ARBA" id="ARBA00023125"/>
    </source>
</evidence>
<feature type="compositionally biased region" description="Low complexity" evidence="13">
    <location>
        <begin position="18"/>
        <end position="29"/>
    </location>
</feature>
<dbReference type="Pfam" id="PF00104">
    <property type="entry name" value="Hormone_recep"/>
    <property type="match status" value="1"/>
</dbReference>
<evidence type="ECO:0000256" key="3">
    <source>
        <dbReference type="ARBA" id="ARBA00022723"/>
    </source>
</evidence>
<dbReference type="InterPro" id="IPR049636">
    <property type="entry name" value="HNF4-like_DBD"/>
</dbReference>
<keyword evidence="5 12" id="KW-0862">Zinc</keyword>
<dbReference type="Pfam" id="PF00105">
    <property type="entry name" value="zf-C4"/>
    <property type="match status" value="1"/>
</dbReference>
<dbReference type="PANTHER" id="PTHR47519:SF3">
    <property type="entry name" value="NUCLEAR HORMONE RECEPTOR FAMILY MEMBER NHR-5"/>
    <property type="match status" value="1"/>
</dbReference>
<evidence type="ECO:0000256" key="2">
    <source>
        <dbReference type="ARBA" id="ARBA00005993"/>
    </source>
</evidence>
<reference evidence="16 17" key="1">
    <citation type="submission" date="2020-04" db="EMBL/GenBank/DDBJ databases">
        <authorList>
            <person name="Laetsch R D."/>
            <person name="Stevens L."/>
            <person name="Kumar S."/>
            <person name="Blaxter L. M."/>
        </authorList>
    </citation>
    <scope>NUCLEOTIDE SEQUENCE [LARGE SCALE GENOMIC DNA]</scope>
</reference>
<keyword evidence="10 12" id="KW-0539">Nucleus</keyword>
<name>A0A8S1F5E4_9PELO</name>
<feature type="domain" description="NR LBD" evidence="15">
    <location>
        <begin position="144"/>
        <end position="414"/>
    </location>
</feature>
<evidence type="ECO:0000313" key="17">
    <source>
        <dbReference type="Proteomes" id="UP000494206"/>
    </source>
</evidence>
<dbReference type="InterPro" id="IPR052496">
    <property type="entry name" value="Orphan_Nuclear_Rcpt"/>
</dbReference>
<evidence type="ECO:0000256" key="12">
    <source>
        <dbReference type="RuleBase" id="RU004334"/>
    </source>
</evidence>
<feature type="domain" description="Nuclear receptor" evidence="14">
    <location>
        <begin position="30"/>
        <end position="105"/>
    </location>
</feature>
<evidence type="ECO:0000313" key="16">
    <source>
        <dbReference type="EMBL" id="CAB3405965.1"/>
    </source>
</evidence>
<dbReference type="Gene3D" id="3.30.50.10">
    <property type="entry name" value="Erythroid Transcription Factor GATA-1, subunit A"/>
    <property type="match status" value="1"/>
</dbReference>
<organism evidence="16 17">
    <name type="scientific">Caenorhabditis bovis</name>
    <dbReference type="NCBI Taxonomy" id="2654633"/>
    <lineage>
        <taxon>Eukaryota</taxon>
        <taxon>Metazoa</taxon>
        <taxon>Ecdysozoa</taxon>
        <taxon>Nematoda</taxon>
        <taxon>Chromadorea</taxon>
        <taxon>Rhabditida</taxon>
        <taxon>Rhabditina</taxon>
        <taxon>Rhabditomorpha</taxon>
        <taxon>Rhabditoidea</taxon>
        <taxon>Rhabditidae</taxon>
        <taxon>Peloderinae</taxon>
        <taxon>Caenorhabditis</taxon>
    </lineage>
</organism>
<dbReference type="PANTHER" id="PTHR47519">
    <property type="entry name" value="NUCLEAR HORMONE RECEPTOR FAMILY MEMBER NHR-31-RELATED"/>
    <property type="match status" value="1"/>
</dbReference>
<comment type="function">
    <text evidence="11">Orphan nuclear receptor.</text>
</comment>
<dbReference type="FunFam" id="3.30.50.10:FF:000030">
    <property type="entry name" value="Nuclear Hormone Receptor family"/>
    <property type="match status" value="1"/>
</dbReference>
<dbReference type="EMBL" id="CADEPM010000005">
    <property type="protein sequence ID" value="CAB3405965.1"/>
    <property type="molecule type" value="Genomic_DNA"/>
</dbReference>
<comment type="similarity">
    <text evidence="2 12">Belongs to the nuclear hormone receptor family.</text>
</comment>
<evidence type="ECO:0000256" key="13">
    <source>
        <dbReference type="SAM" id="MobiDB-lite"/>
    </source>
</evidence>
<evidence type="ECO:0008006" key="18">
    <source>
        <dbReference type="Google" id="ProtNLM"/>
    </source>
</evidence>
<evidence type="ECO:0000256" key="9">
    <source>
        <dbReference type="ARBA" id="ARBA00023170"/>
    </source>
</evidence>
<dbReference type="CDD" id="cd06960">
    <property type="entry name" value="NR_DBD_HNF4A"/>
    <property type="match status" value="1"/>
</dbReference>